<dbReference type="InterPro" id="IPR013249">
    <property type="entry name" value="RNA_pol_sigma70_r4_t2"/>
</dbReference>
<dbReference type="GO" id="GO:0003677">
    <property type="term" value="F:DNA binding"/>
    <property type="evidence" value="ECO:0007669"/>
    <property type="project" value="InterPro"/>
</dbReference>
<keyword evidence="8" id="KW-1185">Reference proteome</keyword>
<accession>E0S1J3</accession>
<dbReference type="Proteomes" id="UP000001299">
    <property type="component" value="Chromosome 1"/>
</dbReference>
<protein>
    <submittedName>
        <fullName evidence="7">RNA polymerase sigma factor sigma-70 family</fullName>
    </submittedName>
</protein>
<dbReference type="NCBIfam" id="TIGR02937">
    <property type="entry name" value="sigma70-ECF"/>
    <property type="match status" value="1"/>
</dbReference>
<feature type="domain" description="RNA polymerase sigma factor 70 region 4 type 2" evidence="6">
    <location>
        <begin position="117"/>
        <end position="168"/>
    </location>
</feature>
<dbReference type="InterPro" id="IPR013325">
    <property type="entry name" value="RNA_pol_sigma_r2"/>
</dbReference>
<keyword evidence="3" id="KW-0731">Sigma factor</keyword>
<evidence type="ECO:0000256" key="3">
    <source>
        <dbReference type="ARBA" id="ARBA00023082"/>
    </source>
</evidence>
<keyword evidence="4" id="KW-0804">Transcription</keyword>
<dbReference type="InterPro" id="IPR007627">
    <property type="entry name" value="RNA_pol_sigma70_r2"/>
</dbReference>
<organism evidence="7 8">
    <name type="scientific">Butyrivibrio proteoclasticus (strain ATCC 51982 / DSM 14932 / B316)</name>
    <name type="common">Clostridium proteoclasticum</name>
    <dbReference type="NCBI Taxonomy" id="515622"/>
    <lineage>
        <taxon>Bacteria</taxon>
        <taxon>Bacillati</taxon>
        <taxon>Bacillota</taxon>
        <taxon>Clostridia</taxon>
        <taxon>Lachnospirales</taxon>
        <taxon>Lachnospiraceae</taxon>
        <taxon>Butyrivibrio</taxon>
    </lineage>
</organism>
<dbReference type="InterPro" id="IPR014284">
    <property type="entry name" value="RNA_pol_sigma-70_dom"/>
</dbReference>
<evidence type="ECO:0000313" key="8">
    <source>
        <dbReference type="Proteomes" id="UP000001299"/>
    </source>
</evidence>
<evidence type="ECO:0000256" key="4">
    <source>
        <dbReference type="ARBA" id="ARBA00023163"/>
    </source>
</evidence>
<evidence type="ECO:0000259" key="5">
    <source>
        <dbReference type="Pfam" id="PF04542"/>
    </source>
</evidence>
<keyword evidence="2" id="KW-0805">Transcription regulation</keyword>
<dbReference type="Gene3D" id="1.10.10.10">
    <property type="entry name" value="Winged helix-like DNA-binding domain superfamily/Winged helix DNA-binding domain"/>
    <property type="match status" value="1"/>
</dbReference>
<sequence length="179" mass="20683">MGKYIIGFLLYGGIMGDCNQAVTERAAALMDKYGNIILRVAYSYLHNMEDAEDILQDTLIQFLRNNPTFANDSHEKAWLITVASNLSKNKILYLKRRQSDELSEELVADKDKEDLSYVWEAVKALPDKYREVVHLFYQEGYSTKEIAEILSRNESTVRSDLKRGRDKLKKILKEAYDFG</sequence>
<reference evidence="7 8" key="1">
    <citation type="journal article" date="2010" name="PLoS ONE">
        <title>The glycobiome of the rumen bacterium Butyrivibrio proteoclasticus B316(T) highlights adaptation to a polysaccharide-rich environment.</title>
        <authorList>
            <person name="Kelly W.J."/>
            <person name="Leahy S.C."/>
            <person name="Altermann E."/>
            <person name="Yeoman C.J."/>
            <person name="Dunne J.C."/>
            <person name="Kong Z."/>
            <person name="Pacheco D.M."/>
            <person name="Li D."/>
            <person name="Noel S.J."/>
            <person name="Moon C.D."/>
            <person name="Cookson A.L."/>
            <person name="Attwood G.T."/>
        </authorList>
    </citation>
    <scope>NUCLEOTIDE SEQUENCE [LARGE SCALE GENOMIC DNA]</scope>
    <source>
        <strain evidence="8">ATCC 51982 / DSM 14932 / B316</strain>
    </source>
</reference>
<proteinExistence type="inferred from homology"/>
<evidence type="ECO:0000256" key="2">
    <source>
        <dbReference type="ARBA" id="ARBA00023015"/>
    </source>
</evidence>
<dbReference type="Gene3D" id="1.10.1740.10">
    <property type="match status" value="1"/>
</dbReference>
<dbReference type="Pfam" id="PF08281">
    <property type="entry name" value="Sigma70_r4_2"/>
    <property type="match status" value="1"/>
</dbReference>
<dbReference type="CDD" id="cd06171">
    <property type="entry name" value="Sigma70_r4"/>
    <property type="match status" value="1"/>
</dbReference>
<dbReference type="AlphaFoldDB" id="E0S1J3"/>
<gene>
    <name evidence="7" type="ordered locus">bpr_I0926</name>
</gene>
<dbReference type="STRING" id="515622.bpr_I0926"/>
<dbReference type="PANTHER" id="PTHR43133:SF51">
    <property type="entry name" value="RNA POLYMERASE SIGMA FACTOR"/>
    <property type="match status" value="1"/>
</dbReference>
<dbReference type="SUPFAM" id="SSF88946">
    <property type="entry name" value="Sigma2 domain of RNA polymerase sigma factors"/>
    <property type="match status" value="1"/>
</dbReference>
<name>E0S1J3_BUTPB</name>
<dbReference type="EMBL" id="CP001810">
    <property type="protein sequence ID" value="ADL33668.1"/>
    <property type="molecule type" value="Genomic_DNA"/>
</dbReference>
<evidence type="ECO:0000313" key="7">
    <source>
        <dbReference type="EMBL" id="ADL33668.1"/>
    </source>
</evidence>
<dbReference type="HOGENOM" id="CLU_047691_3_1_9"/>
<comment type="similarity">
    <text evidence="1">Belongs to the sigma-70 factor family. ECF subfamily.</text>
</comment>
<dbReference type="InterPro" id="IPR039425">
    <property type="entry name" value="RNA_pol_sigma-70-like"/>
</dbReference>
<dbReference type="GO" id="GO:0006352">
    <property type="term" value="P:DNA-templated transcription initiation"/>
    <property type="evidence" value="ECO:0007669"/>
    <property type="project" value="InterPro"/>
</dbReference>
<dbReference type="KEGG" id="bpb:bpr_I0926"/>
<feature type="domain" description="RNA polymerase sigma-70 region 2" evidence="5">
    <location>
        <begin position="29"/>
        <end position="94"/>
    </location>
</feature>
<dbReference type="eggNOG" id="COG1595">
    <property type="taxonomic scope" value="Bacteria"/>
</dbReference>
<evidence type="ECO:0000256" key="1">
    <source>
        <dbReference type="ARBA" id="ARBA00010641"/>
    </source>
</evidence>
<dbReference type="InterPro" id="IPR013324">
    <property type="entry name" value="RNA_pol_sigma_r3/r4-like"/>
</dbReference>
<dbReference type="Pfam" id="PF04542">
    <property type="entry name" value="Sigma70_r2"/>
    <property type="match status" value="1"/>
</dbReference>
<evidence type="ECO:0000259" key="6">
    <source>
        <dbReference type="Pfam" id="PF08281"/>
    </source>
</evidence>
<dbReference type="PANTHER" id="PTHR43133">
    <property type="entry name" value="RNA POLYMERASE ECF-TYPE SIGMA FACTO"/>
    <property type="match status" value="1"/>
</dbReference>
<dbReference type="InterPro" id="IPR036388">
    <property type="entry name" value="WH-like_DNA-bd_sf"/>
</dbReference>
<dbReference type="GO" id="GO:0016987">
    <property type="term" value="F:sigma factor activity"/>
    <property type="evidence" value="ECO:0007669"/>
    <property type="project" value="UniProtKB-KW"/>
</dbReference>
<dbReference type="SUPFAM" id="SSF88659">
    <property type="entry name" value="Sigma3 and sigma4 domains of RNA polymerase sigma factors"/>
    <property type="match status" value="1"/>
</dbReference>